<proteinExistence type="inferred from homology"/>
<dbReference type="Proteomes" id="UP000320593">
    <property type="component" value="Unassembled WGS sequence"/>
</dbReference>
<dbReference type="Pfam" id="PF16078">
    <property type="entry name" value="2-oxogl_dehyd_N"/>
    <property type="match status" value="1"/>
</dbReference>
<protein>
    <recommendedName>
        <fullName evidence="6">2-oxoglutarate dehydrogenase E1 component</fullName>
        <ecNumber evidence="5">1.2.4.2</ecNumber>
    </recommendedName>
    <alternativeName>
        <fullName evidence="10">Alpha-ketoglutarate dehydrogenase</fullName>
    </alternativeName>
</protein>
<evidence type="ECO:0000256" key="3">
    <source>
        <dbReference type="ARBA" id="ARBA00006936"/>
    </source>
</evidence>
<dbReference type="NCBIfam" id="NF008907">
    <property type="entry name" value="PRK12270.1"/>
    <property type="match status" value="1"/>
</dbReference>
<evidence type="ECO:0000256" key="7">
    <source>
        <dbReference type="ARBA" id="ARBA00023002"/>
    </source>
</evidence>
<dbReference type="CDD" id="cd02016">
    <property type="entry name" value="TPP_E1_OGDC_like"/>
    <property type="match status" value="1"/>
</dbReference>
<dbReference type="SUPFAM" id="SSF52518">
    <property type="entry name" value="Thiamin diphosphate-binding fold (THDP-binding)"/>
    <property type="match status" value="2"/>
</dbReference>
<evidence type="ECO:0000313" key="13">
    <source>
        <dbReference type="Proteomes" id="UP000320593"/>
    </source>
</evidence>
<dbReference type="GO" id="GO:0030976">
    <property type="term" value="F:thiamine pyrophosphate binding"/>
    <property type="evidence" value="ECO:0007669"/>
    <property type="project" value="InterPro"/>
</dbReference>
<evidence type="ECO:0000259" key="11">
    <source>
        <dbReference type="SMART" id="SM00861"/>
    </source>
</evidence>
<keyword evidence="8" id="KW-0786">Thiamine pyrophosphate</keyword>
<evidence type="ECO:0000256" key="6">
    <source>
        <dbReference type="ARBA" id="ARBA00013321"/>
    </source>
</evidence>
<dbReference type="PANTHER" id="PTHR23152">
    <property type="entry name" value="2-OXOGLUTARATE DEHYDROGENASE"/>
    <property type="match status" value="1"/>
</dbReference>
<comment type="function">
    <text evidence="2">E1 component of the 2-oxoglutarate dehydrogenase (OGDH) complex which catalyzes the decarboxylation of 2-oxoglutarate, the first step in the conversion of 2-oxoglutarate to succinyl-CoA and CO(2).</text>
</comment>
<dbReference type="NCBIfam" id="NF006914">
    <property type="entry name" value="PRK09404.1"/>
    <property type="match status" value="1"/>
</dbReference>
<evidence type="ECO:0000256" key="5">
    <source>
        <dbReference type="ARBA" id="ARBA00012280"/>
    </source>
</evidence>
<dbReference type="Pfam" id="PF16870">
    <property type="entry name" value="OxoGdeHyase_C"/>
    <property type="match status" value="1"/>
</dbReference>
<evidence type="ECO:0000256" key="9">
    <source>
        <dbReference type="ARBA" id="ARBA00023152"/>
    </source>
</evidence>
<dbReference type="GO" id="GO:0004591">
    <property type="term" value="F:oxoglutarate dehydrogenase (succinyl-transferring) activity"/>
    <property type="evidence" value="ECO:0007669"/>
    <property type="project" value="UniProtKB-EC"/>
</dbReference>
<gene>
    <name evidence="12" type="ORF">JM93_02466</name>
</gene>
<dbReference type="FunFam" id="3.40.50.12470:FF:000008">
    <property type="entry name" value="2-oxoglutarate dehydrogenase E1 component"/>
    <property type="match status" value="1"/>
</dbReference>
<dbReference type="AlphaFoldDB" id="A0A562T2Y6"/>
<comment type="cofactor">
    <cofactor evidence="1">
        <name>thiamine diphosphate</name>
        <dbReference type="ChEBI" id="CHEBI:58937"/>
    </cofactor>
</comment>
<evidence type="ECO:0000313" key="12">
    <source>
        <dbReference type="EMBL" id="TWI87226.1"/>
    </source>
</evidence>
<evidence type="ECO:0000256" key="2">
    <source>
        <dbReference type="ARBA" id="ARBA00003906"/>
    </source>
</evidence>
<keyword evidence="13" id="KW-1185">Reference proteome</keyword>
<dbReference type="Gene3D" id="1.10.287.1150">
    <property type="entry name" value="TPP helical domain"/>
    <property type="match status" value="1"/>
</dbReference>
<dbReference type="GO" id="GO:0006099">
    <property type="term" value="P:tricarboxylic acid cycle"/>
    <property type="evidence" value="ECO:0007669"/>
    <property type="project" value="TreeGrafter"/>
</dbReference>
<dbReference type="RefSeq" id="WP_145343634.1">
    <property type="nucleotide sequence ID" value="NZ_SMLY01000082.1"/>
</dbReference>
<dbReference type="NCBIfam" id="TIGR00239">
    <property type="entry name" value="2oxo_dh_E1"/>
    <property type="match status" value="1"/>
</dbReference>
<comment type="subunit">
    <text evidence="4">Homodimer. Part of the 2-oxoglutarate dehydrogenase (OGDH) complex composed of E1 (2-oxoglutarate dehydrogenase), E2 (dihydrolipoamide succinyltransferase) and E3 (dihydrolipoamide dehydrogenase); the complex contains multiple copies of the three enzymatic components (E1, E2 and E3).</text>
</comment>
<comment type="caution">
    <text evidence="12">The sequence shown here is derived from an EMBL/GenBank/DDBJ whole genome shotgun (WGS) entry which is preliminary data.</text>
</comment>
<organism evidence="12 13">
    <name type="scientific">Roseibium hamelinense</name>
    <dbReference type="NCBI Taxonomy" id="150831"/>
    <lineage>
        <taxon>Bacteria</taxon>
        <taxon>Pseudomonadati</taxon>
        <taxon>Pseudomonadota</taxon>
        <taxon>Alphaproteobacteria</taxon>
        <taxon>Hyphomicrobiales</taxon>
        <taxon>Stappiaceae</taxon>
        <taxon>Roseibium</taxon>
    </lineage>
</organism>
<dbReference type="EMBL" id="VLLF01000005">
    <property type="protein sequence ID" value="TWI87226.1"/>
    <property type="molecule type" value="Genomic_DNA"/>
</dbReference>
<dbReference type="InterPro" id="IPR032106">
    <property type="entry name" value="2-oxogl_dehyd_N"/>
</dbReference>
<reference evidence="12 13" key="1">
    <citation type="submission" date="2019-07" db="EMBL/GenBank/DDBJ databases">
        <title>Genomic Encyclopedia of Archaeal and Bacterial Type Strains, Phase II (KMG-II): from individual species to whole genera.</title>
        <authorList>
            <person name="Goeker M."/>
        </authorList>
    </citation>
    <scope>NUCLEOTIDE SEQUENCE [LARGE SCALE GENOMIC DNA]</scope>
    <source>
        <strain evidence="12 13">ATCC BAA-252</strain>
    </source>
</reference>
<dbReference type="EC" id="1.2.4.2" evidence="5"/>
<evidence type="ECO:0000256" key="8">
    <source>
        <dbReference type="ARBA" id="ARBA00023052"/>
    </source>
</evidence>
<name>A0A562T2Y6_9HYPH</name>
<dbReference type="Gene3D" id="3.40.50.12470">
    <property type="match status" value="1"/>
</dbReference>
<dbReference type="PIRSF" id="PIRSF000157">
    <property type="entry name" value="Oxoglu_dh_E1"/>
    <property type="match status" value="1"/>
</dbReference>
<dbReference type="SMART" id="SM00861">
    <property type="entry name" value="Transket_pyr"/>
    <property type="match status" value="1"/>
</dbReference>
<keyword evidence="9" id="KW-0324">Glycolysis</keyword>
<dbReference type="Gene3D" id="3.40.50.970">
    <property type="match status" value="1"/>
</dbReference>
<dbReference type="InterPro" id="IPR042179">
    <property type="entry name" value="KGD_C_sf"/>
</dbReference>
<dbReference type="Pfam" id="PF00676">
    <property type="entry name" value="E1_dh"/>
    <property type="match status" value="1"/>
</dbReference>
<evidence type="ECO:0000256" key="4">
    <source>
        <dbReference type="ARBA" id="ARBA00011301"/>
    </source>
</evidence>
<evidence type="ECO:0000256" key="1">
    <source>
        <dbReference type="ARBA" id="ARBA00001964"/>
    </source>
</evidence>
<feature type="domain" description="Transketolase-like pyrimidine-binding" evidence="11">
    <location>
        <begin position="641"/>
        <end position="834"/>
    </location>
</feature>
<dbReference type="GO" id="GO:0045252">
    <property type="term" value="C:oxoglutarate dehydrogenase complex"/>
    <property type="evidence" value="ECO:0007669"/>
    <property type="project" value="TreeGrafter"/>
</dbReference>
<dbReference type="Gene3D" id="3.40.50.11610">
    <property type="entry name" value="Multifunctional 2-oxoglutarate metabolism enzyme, C-terminal domain"/>
    <property type="match status" value="1"/>
</dbReference>
<dbReference type="InterPro" id="IPR005475">
    <property type="entry name" value="Transketolase-like_Pyr-bd"/>
</dbReference>
<dbReference type="InterPro" id="IPR011603">
    <property type="entry name" value="2oxoglutarate_DH_E1"/>
</dbReference>
<evidence type="ECO:0000256" key="10">
    <source>
        <dbReference type="ARBA" id="ARBA00030680"/>
    </source>
</evidence>
<dbReference type="OrthoDB" id="9759785at2"/>
<accession>A0A562T2Y6</accession>
<dbReference type="InterPro" id="IPR001017">
    <property type="entry name" value="DH_E1"/>
</dbReference>
<dbReference type="InterPro" id="IPR031717">
    <property type="entry name" value="ODO-1/KGD_C"/>
</dbReference>
<keyword evidence="7" id="KW-0560">Oxidoreductase</keyword>
<dbReference type="GO" id="GO:0006096">
    <property type="term" value="P:glycolytic process"/>
    <property type="evidence" value="ECO:0007669"/>
    <property type="project" value="UniProtKB-KW"/>
</dbReference>
<comment type="similarity">
    <text evidence="3">Belongs to the alpha-ketoglutarate dehydrogenase family.</text>
</comment>
<sequence>MARQEANNVFALTSLLYGANAAYIEDLYAQYKTDPNSVDAEWRDFFAAFQDEKEAVLKEARGATWKRKDWPIEANGDLVNAFDGNWAPIEKQLGDKLKKKAEAAGTAVSEAEVHQATRDSVRALMMIRAYRMRGHLHADLDPLGLAGKGDHEELHPSSYGFTEEDWDRKIFIDHVLGLEYATIREMLDILKRTYCSTLGVEFMHISDPAAKSWIQERIEGPDKQVAFTRQGKRAILNKLVEAEGFEKFLDVKYTGTKRFGLDGGEALIPALEQIIKRGGQMGLKDIVLGMAHRGRLNVLTQVMGKPHRAVFHEFKGGSFAPDDVEGSGDVKYHLGASSDRSFDDNDVHLSLTANPSHLEIVNPVVLGKVRAKQDQLAAQEDGTFIETTEVDRSTVLPLLLHGDAAFAGQGVVAECFGLSALRGHRTGGSIHVIINNQIGFTTNPRYSRSSPYPSDMAKVIEAPILHVNADDPEAVTFAAKIAIEFRQTFGRPVVIDMICYRRFGHNEGDEPAFTQPLMYRKIRKHATTLQLYSERLVKEGVVSAEEVEAMKAEWRNHLDTEFDSGQAYKPNKADWLDGKWAGLKRAEGEDDPRRGQTGLPLSELKELGRALTHVPEDFNIHRTIARFMKNRERMIETGQGIDWATAEALAFGALLREGHPVRLSGQDCERGTFSQRHSVLYDQENESRYIPLNHVGEHQQRYEVINSMLSEEAVLGFEYGYSLAEPRALTMWEAQFGDFANGAQVLFDQFISSGERKWLRMSGLVCLLPHGYEGQGPEHSSARLERFLQMCAEDNMQVANCTTPANYFHILRRQLKRDIRKPLILMTPKSLLRHKRAVSSLEEMGEDSTFHRLLWDDAEMGTSETKLVADDKIRRVVMCSGKVYFDLLEEREKRGIDDVYLLRVEQLYPFPKKALMMELARFPQADMVWCQEEPKNMGGWFFVEPYIEWVLEQIDAQKKRPVYAGRPAMASTATGLMSTHLAQLRALLDDAFDT</sequence>
<dbReference type="GO" id="GO:0005829">
    <property type="term" value="C:cytosol"/>
    <property type="evidence" value="ECO:0007669"/>
    <property type="project" value="TreeGrafter"/>
</dbReference>
<dbReference type="InterPro" id="IPR029061">
    <property type="entry name" value="THDP-binding"/>
</dbReference>
<dbReference type="Pfam" id="PF02779">
    <property type="entry name" value="Transket_pyr"/>
    <property type="match status" value="1"/>
</dbReference>
<dbReference type="PANTHER" id="PTHR23152:SF4">
    <property type="entry name" value="2-OXOADIPATE DEHYDROGENASE COMPLEX COMPONENT E1"/>
    <property type="match status" value="1"/>
</dbReference>